<keyword evidence="1 2" id="KW-0378">Hydrolase</keyword>
<reference evidence="5" key="1">
    <citation type="journal article" date="2019" name="Int. J. Syst. Evol. Microbiol.">
        <title>The Global Catalogue of Microorganisms (GCM) 10K type strain sequencing project: providing services to taxonomists for standard genome sequencing and annotation.</title>
        <authorList>
            <consortium name="The Broad Institute Genomics Platform"/>
            <consortium name="The Broad Institute Genome Sequencing Center for Infectious Disease"/>
            <person name="Wu L."/>
            <person name="Ma J."/>
        </authorList>
    </citation>
    <scope>NUCLEOTIDE SEQUENCE [LARGE SCALE GENOMIC DNA]</scope>
    <source>
        <strain evidence="5">CCUG 60527</strain>
    </source>
</reference>
<dbReference type="Proteomes" id="UP001597062">
    <property type="component" value="Unassembled WGS sequence"/>
</dbReference>
<evidence type="ECO:0000256" key="1">
    <source>
        <dbReference type="ARBA" id="ARBA00022801"/>
    </source>
</evidence>
<dbReference type="InterPro" id="IPR000086">
    <property type="entry name" value="NUDIX_hydrolase_dom"/>
</dbReference>
<keyword evidence="5" id="KW-1185">Reference proteome</keyword>
<dbReference type="PANTHER" id="PTHR43736:SF1">
    <property type="entry name" value="DIHYDRONEOPTERIN TRIPHOSPHATE DIPHOSPHATASE"/>
    <property type="match status" value="1"/>
</dbReference>
<evidence type="ECO:0000259" key="3">
    <source>
        <dbReference type="PROSITE" id="PS51462"/>
    </source>
</evidence>
<sequence length="199" mass="23329">MYKVFVNDKPIIITSSSKNDENFPVYIFKNINVNEILVRLKSDDLDGVYLFTDNLEHDWQVFRSYFKVVTAGGGLVLNSQNDFLFIYRGNKWDLPKGRIEKGESIEETAIREVEEECGVTNLKLQQFLLKTYHVFYYNDEARLKETFWYLMKTNYTGKLTPQTEEGITDVVFKTSEEVTQAFQNTYANIQLVYQTYLAL</sequence>
<dbReference type="InterPro" id="IPR015797">
    <property type="entry name" value="NUDIX_hydrolase-like_dom_sf"/>
</dbReference>
<evidence type="ECO:0000313" key="5">
    <source>
        <dbReference type="Proteomes" id="UP001597062"/>
    </source>
</evidence>
<dbReference type="SUPFAM" id="SSF55811">
    <property type="entry name" value="Nudix"/>
    <property type="match status" value="1"/>
</dbReference>
<dbReference type="InterPro" id="IPR020084">
    <property type="entry name" value="NUDIX_hydrolase_CS"/>
</dbReference>
<dbReference type="PRINTS" id="PR00502">
    <property type="entry name" value="NUDIXFAMILY"/>
</dbReference>
<accession>A0ABW3JP84</accession>
<proteinExistence type="inferred from homology"/>
<evidence type="ECO:0000313" key="4">
    <source>
        <dbReference type="EMBL" id="MFD0992303.1"/>
    </source>
</evidence>
<dbReference type="CDD" id="cd03673">
    <property type="entry name" value="NUDIX_Ap6A_hydrolase"/>
    <property type="match status" value="1"/>
</dbReference>
<organism evidence="4 5">
    <name type="scientific">Tenacibaculum geojense</name>
    <dbReference type="NCBI Taxonomy" id="915352"/>
    <lineage>
        <taxon>Bacteria</taxon>
        <taxon>Pseudomonadati</taxon>
        <taxon>Bacteroidota</taxon>
        <taxon>Flavobacteriia</taxon>
        <taxon>Flavobacteriales</taxon>
        <taxon>Flavobacteriaceae</taxon>
        <taxon>Tenacibaculum</taxon>
    </lineage>
</organism>
<dbReference type="Gene3D" id="3.90.79.10">
    <property type="entry name" value="Nucleoside Triphosphate Pyrophosphohydrolase"/>
    <property type="match status" value="1"/>
</dbReference>
<comment type="similarity">
    <text evidence="2">Belongs to the Nudix hydrolase family.</text>
</comment>
<dbReference type="GO" id="GO:0016787">
    <property type="term" value="F:hydrolase activity"/>
    <property type="evidence" value="ECO:0007669"/>
    <property type="project" value="UniProtKB-KW"/>
</dbReference>
<evidence type="ECO:0000256" key="2">
    <source>
        <dbReference type="RuleBase" id="RU003476"/>
    </source>
</evidence>
<gene>
    <name evidence="4" type="ORF">ACFQ1U_03715</name>
</gene>
<feature type="domain" description="Nudix hydrolase" evidence="3">
    <location>
        <begin position="67"/>
        <end position="195"/>
    </location>
</feature>
<name>A0ABW3JP84_9FLAO</name>
<dbReference type="PANTHER" id="PTHR43736">
    <property type="entry name" value="ADP-RIBOSE PYROPHOSPHATASE"/>
    <property type="match status" value="1"/>
</dbReference>
<dbReference type="EMBL" id="JBHTJR010000021">
    <property type="protein sequence ID" value="MFD0992303.1"/>
    <property type="molecule type" value="Genomic_DNA"/>
</dbReference>
<comment type="caution">
    <text evidence="4">The sequence shown here is derived from an EMBL/GenBank/DDBJ whole genome shotgun (WGS) entry which is preliminary data.</text>
</comment>
<dbReference type="Pfam" id="PF00293">
    <property type="entry name" value="NUDIX"/>
    <property type="match status" value="1"/>
</dbReference>
<dbReference type="RefSeq" id="WP_386105453.1">
    <property type="nucleotide sequence ID" value="NZ_JBHTJR010000021.1"/>
</dbReference>
<dbReference type="PROSITE" id="PS00893">
    <property type="entry name" value="NUDIX_BOX"/>
    <property type="match status" value="1"/>
</dbReference>
<protein>
    <submittedName>
        <fullName evidence="4">NUDIX hydrolase</fullName>
        <ecNumber evidence="4">3.6.-.-</ecNumber>
    </submittedName>
</protein>
<dbReference type="EC" id="3.6.-.-" evidence="4"/>
<dbReference type="InterPro" id="IPR020476">
    <property type="entry name" value="Nudix_hydrolase"/>
</dbReference>
<dbReference type="PROSITE" id="PS51462">
    <property type="entry name" value="NUDIX"/>
    <property type="match status" value="1"/>
</dbReference>